<sequence>MAKASRSPSPSTEEDPDAPIDLVAFQSSLEDSLSAARSLVSSWIPKDLDGSWDDGTSAAAGLAALESRFLSIPNRLGLGASASAVHAAEAEERKLRNQLLSHSKKHKASTDIEDPTPSTSSGLKRKATDQDDESSDDDEEESRAGAIKRKVGGLSNDVASSSSKGATPKKISTPSSSTTFNPFIPPTPPTVKPIAATSFYGSTTSASNVPNPALAGLSKNQRKKERERLKKLEAERAALEEIRREEEEGADAEVESIASSSTLAPSVTSKNSPLLKKKFVKPPFAPVDSSPSASDASPAPPSTASRLNGGEEQDGSDTEMGDVSVDLGASVNGGAGGADGEGKKKKRKKKRKSKGGEGEGVKPLLNLGTL</sequence>
<proteinExistence type="predicted"/>
<reference evidence="2 3" key="1">
    <citation type="submission" date="2016-07" db="EMBL/GenBank/DDBJ databases">
        <title>Pervasive Adenine N6-methylation of Active Genes in Fungi.</title>
        <authorList>
            <consortium name="DOE Joint Genome Institute"/>
            <person name="Mondo S.J."/>
            <person name="Dannebaum R.O."/>
            <person name="Kuo R.C."/>
            <person name="Labutti K."/>
            <person name="Haridas S."/>
            <person name="Kuo A."/>
            <person name="Salamov A."/>
            <person name="Ahrendt S.R."/>
            <person name="Lipzen A."/>
            <person name="Sullivan W."/>
            <person name="Andreopoulos W.B."/>
            <person name="Clum A."/>
            <person name="Lindquist E."/>
            <person name="Daum C."/>
            <person name="Ramamoorthy G.K."/>
            <person name="Gryganskyi A."/>
            <person name="Culley D."/>
            <person name="Magnuson J.K."/>
            <person name="James T.Y."/>
            <person name="O'Malley M.A."/>
            <person name="Stajich J.E."/>
            <person name="Spatafora J.W."/>
            <person name="Visel A."/>
            <person name="Grigoriev I.V."/>
        </authorList>
    </citation>
    <scope>NUCLEOTIDE SEQUENCE [LARGE SCALE GENOMIC DNA]</scope>
    <source>
        <strain evidence="2 3">62-1032</strain>
    </source>
</reference>
<dbReference type="AlphaFoldDB" id="A0A1Y2FYS7"/>
<feature type="compositionally biased region" description="Low complexity" evidence="1">
    <location>
        <begin position="168"/>
        <end position="182"/>
    </location>
</feature>
<comment type="caution">
    <text evidence="2">The sequence shown here is derived from an EMBL/GenBank/DDBJ whole genome shotgun (WGS) entry which is preliminary data.</text>
</comment>
<evidence type="ECO:0000313" key="3">
    <source>
        <dbReference type="Proteomes" id="UP000193467"/>
    </source>
</evidence>
<name>A0A1Y2FYS7_9BASI</name>
<dbReference type="OrthoDB" id="2530432at2759"/>
<accession>A0A1Y2FYS7</accession>
<dbReference type="EMBL" id="MCGR01000006">
    <property type="protein sequence ID" value="ORY89266.1"/>
    <property type="molecule type" value="Genomic_DNA"/>
</dbReference>
<feature type="region of interest" description="Disordered" evidence="1">
    <location>
        <begin position="241"/>
        <end position="370"/>
    </location>
</feature>
<dbReference type="Proteomes" id="UP000193467">
    <property type="component" value="Unassembled WGS sequence"/>
</dbReference>
<protein>
    <submittedName>
        <fullName evidence="2">Uncharacterized protein</fullName>
    </submittedName>
</protein>
<feature type="compositionally biased region" description="Acidic residues" evidence="1">
    <location>
        <begin position="311"/>
        <end position="320"/>
    </location>
</feature>
<organism evidence="2 3">
    <name type="scientific">Leucosporidium creatinivorum</name>
    <dbReference type="NCBI Taxonomy" id="106004"/>
    <lineage>
        <taxon>Eukaryota</taxon>
        <taxon>Fungi</taxon>
        <taxon>Dikarya</taxon>
        <taxon>Basidiomycota</taxon>
        <taxon>Pucciniomycotina</taxon>
        <taxon>Microbotryomycetes</taxon>
        <taxon>Leucosporidiales</taxon>
        <taxon>Leucosporidium</taxon>
    </lineage>
</organism>
<gene>
    <name evidence="2" type="ORF">BCR35DRAFT_300381</name>
</gene>
<feature type="region of interest" description="Disordered" evidence="1">
    <location>
        <begin position="201"/>
        <end position="229"/>
    </location>
</feature>
<evidence type="ECO:0000313" key="2">
    <source>
        <dbReference type="EMBL" id="ORY89266.1"/>
    </source>
</evidence>
<evidence type="ECO:0000256" key="1">
    <source>
        <dbReference type="SAM" id="MobiDB-lite"/>
    </source>
</evidence>
<feature type="compositionally biased region" description="Acidic residues" evidence="1">
    <location>
        <begin position="130"/>
        <end position="141"/>
    </location>
</feature>
<feature type="compositionally biased region" description="Polar residues" evidence="1">
    <location>
        <begin position="201"/>
        <end position="210"/>
    </location>
</feature>
<feature type="compositionally biased region" description="Basic residues" evidence="1">
    <location>
        <begin position="343"/>
        <end position="353"/>
    </location>
</feature>
<keyword evidence="3" id="KW-1185">Reference proteome</keyword>
<dbReference type="InParanoid" id="A0A1Y2FYS7"/>
<dbReference type="Pfam" id="PF11595">
    <property type="entry name" value="DUF3245"/>
    <property type="match status" value="1"/>
</dbReference>
<dbReference type="InterPro" id="IPR021641">
    <property type="entry name" value="DUF3245"/>
</dbReference>
<feature type="compositionally biased region" description="Low complexity" evidence="1">
    <location>
        <begin position="286"/>
        <end position="305"/>
    </location>
</feature>
<feature type="region of interest" description="Disordered" evidence="1">
    <location>
        <begin position="95"/>
        <end position="187"/>
    </location>
</feature>
<feature type="compositionally biased region" description="Polar residues" evidence="1">
    <location>
        <begin position="257"/>
        <end position="272"/>
    </location>
</feature>